<dbReference type="SUPFAM" id="SSF48498">
    <property type="entry name" value="Tetracyclin repressor-like, C-terminal domain"/>
    <property type="match status" value="1"/>
</dbReference>
<name>A0A6I4WKY0_9ACTN</name>
<feature type="DNA-binding region" description="H-T-H motif" evidence="4">
    <location>
        <begin position="77"/>
        <end position="96"/>
    </location>
</feature>
<proteinExistence type="predicted"/>
<evidence type="ECO:0000256" key="2">
    <source>
        <dbReference type="ARBA" id="ARBA00023125"/>
    </source>
</evidence>
<dbReference type="Gene3D" id="1.10.357.10">
    <property type="entry name" value="Tetracycline Repressor, domain 2"/>
    <property type="match status" value="1"/>
</dbReference>
<evidence type="ECO:0000313" key="7">
    <source>
        <dbReference type="Proteomes" id="UP000431901"/>
    </source>
</evidence>
<keyword evidence="7" id="KW-1185">Reference proteome</keyword>
<reference evidence="6 7" key="1">
    <citation type="submission" date="2019-12" db="EMBL/GenBank/DDBJ databases">
        <title>Nocardia macrotermitis sp. nov. and Nocardia aurantia sp. nov., isolated from the gut of the fungus growing-termite Macrotermes natalensis.</title>
        <authorList>
            <person name="Christine B."/>
            <person name="Rene B."/>
        </authorList>
    </citation>
    <scope>NUCLEOTIDE SEQUENCE [LARGE SCALE GENOMIC DNA]</scope>
    <source>
        <strain evidence="6 7">DSM 102126</strain>
    </source>
</reference>
<dbReference type="InterPro" id="IPR036271">
    <property type="entry name" value="Tet_transcr_reg_TetR-rel_C_sf"/>
</dbReference>
<organism evidence="6 7">
    <name type="scientific">Actinomadura rayongensis</name>
    <dbReference type="NCBI Taxonomy" id="1429076"/>
    <lineage>
        <taxon>Bacteria</taxon>
        <taxon>Bacillati</taxon>
        <taxon>Actinomycetota</taxon>
        <taxon>Actinomycetes</taxon>
        <taxon>Streptosporangiales</taxon>
        <taxon>Thermomonosporaceae</taxon>
        <taxon>Actinomadura</taxon>
    </lineage>
</organism>
<feature type="domain" description="HTH tetR-type" evidence="5">
    <location>
        <begin position="54"/>
        <end position="114"/>
    </location>
</feature>
<dbReference type="GO" id="GO:0003700">
    <property type="term" value="F:DNA-binding transcription factor activity"/>
    <property type="evidence" value="ECO:0007669"/>
    <property type="project" value="TreeGrafter"/>
</dbReference>
<dbReference type="GO" id="GO:0045892">
    <property type="term" value="P:negative regulation of DNA-templated transcription"/>
    <property type="evidence" value="ECO:0007669"/>
    <property type="project" value="InterPro"/>
</dbReference>
<protein>
    <submittedName>
        <fullName evidence="6">TetR family transcriptional regulator</fullName>
    </submittedName>
</protein>
<keyword evidence="3" id="KW-0804">Transcription</keyword>
<evidence type="ECO:0000256" key="3">
    <source>
        <dbReference type="ARBA" id="ARBA00023163"/>
    </source>
</evidence>
<accession>A0A6I4WKY0</accession>
<dbReference type="InterPro" id="IPR004111">
    <property type="entry name" value="Repressor_TetR_C"/>
</dbReference>
<dbReference type="EMBL" id="WUTW01000006">
    <property type="protein sequence ID" value="MXQ67262.1"/>
    <property type="molecule type" value="Genomic_DNA"/>
</dbReference>
<gene>
    <name evidence="6" type="ORF">GQ466_24920</name>
</gene>
<dbReference type="Pfam" id="PF02909">
    <property type="entry name" value="TetR_C_1"/>
    <property type="match status" value="1"/>
</dbReference>
<evidence type="ECO:0000256" key="4">
    <source>
        <dbReference type="PROSITE-ProRule" id="PRU00335"/>
    </source>
</evidence>
<dbReference type="Gene3D" id="1.10.10.60">
    <property type="entry name" value="Homeodomain-like"/>
    <property type="match status" value="1"/>
</dbReference>
<dbReference type="PANTHER" id="PTHR30055:SF151">
    <property type="entry name" value="TRANSCRIPTIONAL REGULATORY PROTEIN"/>
    <property type="match status" value="1"/>
</dbReference>
<keyword evidence="2 4" id="KW-0238">DNA-binding</keyword>
<dbReference type="InterPro" id="IPR001647">
    <property type="entry name" value="HTH_TetR"/>
</dbReference>
<dbReference type="InterPro" id="IPR009057">
    <property type="entry name" value="Homeodomain-like_sf"/>
</dbReference>
<dbReference type="AlphaFoldDB" id="A0A6I4WKY0"/>
<evidence type="ECO:0000259" key="5">
    <source>
        <dbReference type="PROSITE" id="PS50977"/>
    </source>
</evidence>
<dbReference type="Pfam" id="PF00440">
    <property type="entry name" value="TetR_N"/>
    <property type="match status" value="1"/>
</dbReference>
<dbReference type="PROSITE" id="PS50977">
    <property type="entry name" value="HTH_TETR_2"/>
    <property type="match status" value="1"/>
</dbReference>
<dbReference type="PANTHER" id="PTHR30055">
    <property type="entry name" value="HTH-TYPE TRANSCRIPTIONAL REGULATOR RUTR"/>
    <property type="match status" value="1"/>
</dbReference>
<dbReference type="Proteomes" id="UP000431901">
    <property type="component" value="Unassembled WGS sequence"/>
</dbReference>
<dbReference type="InterPro" id="IPR050109">
    <property type="entry name" value="HTH-type_TetR-like_transc_reg"/>
</dbReference>
<dbReference type="OrthoDB" id="2570341at2"/>
<dbReference type="SUPFAM" id="SSF46689">
    <property type="entry name" value="Homeodomain-like"/>
    <property type="match status" value="1"/>
</dbReference>
<dbReference type="GO" id="GO:0000976">
    <property type="term" value="F:transcription cis-regulatory region binding"/>
    <property type="evidence" value="ECO:0007669"/>
    <property type="project" value="TreeGrafter"/>
</dbReference>
<keyword evidence="1" id="KW-0805">Transcription regulation</keyword>
<evidence type="ECO:0000313" key="6">
    <source>
        <dbReference type="EMBL" id="MXQ67262.1"/>
    </source>
</evidence>
<evidence type="ECO:0000256" key="1">
    <source>
        <dbReference type="ARBA" id="ARBA00023015"/>
    </source>
</evidence>
<comment type="caution">
    <text evidence="6">The sequence shown here is derived from an EMBL/GenBank/DDBJ whole genome shotgun (WGS) entry which is preliminary data.</text>
</comment>
<sequence>MATSHWVRRTQREGRQRSTAYATRIVRTEVPRPVTEPTTIWSRPERQSRGPRPAYSRAQITAAAVAVADADGLDAASMRRVAAEIGTGAMSLYRYVPSRDDLVELMIDHVHGEFGLPDAPSGDWRADLRLGAEHARAALLRHPWAVDARRARPALGPNQLRYLEFMMGALDVGIPVDDIMTYSGLVTSYVQDTVREEAAWAAETRRTGMTADAWMRASGGYVRDLMAFGRYPMLTRVVRDARQPHLGREERFAYGLDRVLACIAAMLPEVP</sequence>